<organism evidence="8 9">
    <name type="scientific">Roseovarius phycicola</name>
    <dbReference type="NCBI Taxonomy" id="3080976"/>
    <lineage>
        <taxon>Bacteria</taxon>
        <taxon>Pseudomonadati</taxon>
        <taxon>Pseudomonadota</taxon>
        <taxon>Alphaproteobacteria</taxon>
        <taxon>Rhodobacterales</taxon>
        <taxon>Roseobacteraceae</taxon>
        <taxon>Roseovarius</taxon>
    </lineage>
</organism>
<proteinExistence type="inferred from homology"/>
<keyword evidence="6" id="KW-0521">NADP</keyword>
<evidence type="ECO:0000259" key="7">
    <source>
        <dbReference type="Pfam" id="PF04321"/>
    </source>
</evidence>
<dbReference type="InterPro" id="IPR005913">
    <property type="entry name" value="dTDP_dehydrorham_reduct"/>
</dbReference>
<dbReference type="RefSeq" id="WP_338549852.1">
    <property type="nucleotide sequence ID" value="NZ_CP146069.1"/>
</dbReference>
<dbReference type="PANTHER" id="PTHR10491">
    <property type="entry name" value="DTDP-4-DEHYDRORHAMNOSE REDUCTASE"/>
    <property type="match status" value="1"/>
</dbReference>
<dbReference type="NCBIfam" id="TIGR01214">
    <property type="entry name" value="rmlD"/>
    <property type="match status" value="1"/>
</dbReference>
<evidence type="ECO:0000256" key="6">
    <source>
        <dbReference type="RuleBase" id="RU364082"/>
    </source>
</evidence>
<evidence type="ECO:0000256" key="2">
    <source>
        <dbReference type="ARBA" id="ARBA00010944"/>
    </source>
</evidence>
<evidence type="ECO:0000256" key="3">
    <source>
        <dbReference type="ARBA" id="ARBA00012929"/>
    </source>
</evidence>
<comment type="cofactor">
    <cofactor evidence="6">
        <name>Mg(2+)</name>
        <dbReference type="ChEBI" id="CHEBI:18420"/>
    </cofactor>
    <text evidence="6">Binds 1 Mg(2+) ion per monomer.</text>
</comment>
<evidence type="ECO:0000313" key="9">
    <source>
        <dbReference type="Proteomes" id="UP001364156"/>
    </source>
</evidence>
<feature type="domain" description="RmlD-like substrate binding" evidence="7">
    <location>
        <begin position="1"/>
        <end position="279"/>
    </location>
</feature>
<dbReference type="PANTHER" id="PTHR10491:SF4">
    <property type="entry name" value="METHIONINE ADENOSYLTRANSFERASE 2 SUBUNIT BETA"/>
    <property type="match status" value="1"/>
</dbReference>
<dbReference type="Pfam" id="PF04321">
    <property type="entry name" value="RmlD_sub_bind"/>
    <property type="match status" value="1"/>
</dbReference>
<dbReference type="SUPFAM" id="SSF51735">
    <property type="entry name" value="NAD(P)-binding Rossmann-fold domains"/>
    <property type="match status" value="1"/>
</dbReference>
<dbReference type="EC" id="1.1.1.133" evidence="3 6"/>
<dbReference type="GO" id="GO:0008831">
    <property type="term" value="F:dTDP-4-dehydrorhamnose reductase activity"/>
    <property type="evidence" value="ECO:0007669"/>
    <property type="project" value="UniProtKB-EC"/>
</dbReference>
<keyword evidence="9" id="KW-1185">Reference proteome</keyword>
<evidence type="ECO:0000256" key="4">
    <source>
        <dbReference type="ARBA" id="ARBA00017099"/>
    </source>
</evidence>
<protein>
    <recommendedName>
        <fullName evidence="4 6">dTDP-4-dehydrorhamnose reductase</fullName>
        <ecNumber evidence="3 6">1.1.1.133</ecNumber>
    </recommendedName>
</protein>
<comment type="similarity">
    <text evidence="2 6">Belongs to the dTDP-4-dehydrorhamnose reductase family.</text>
</comment>
<evidence type="ECO:0000256" key="5">
    <source>
        <dbReference type="ARBA" id="ARBA00048200"/>
    </source>
</evidence>
<comment type="catalytic activity">
    <reaction evidence="5 6">
        <text>dTDP-beta-L-rhamnose + NADP(+) = dTDP-4-dehydro-beta-L-rhamnose + NADPH + H(+)</text>
        <dbReference type="Rhea" id="RHEA:21796"/>
        <dbReference type="ChEBI" id="CHEBI:15378"/>
        <dbReference type="ChEBI" id="CHEBI:57510"/>
        <dbReference type="ChEBI" id="CHEBI:57783"/>
        <dbReference type="ChEBI" id="CHEBI:58349"/>
        <dbReference type="ChEBI" id="CHEBI:62830"/>
        <dbReference type="EC" id="1.1.1.133"/>
    </reaction>
</comment>
<keyword evidence="6 8" id="KW-0560">Oxidoreductase</keyword>
<dbReference type="InterPro" id="IPR029903">
    <property type="entry name" value="RmlD-like-bd"/>
</dbReference>
<dbReference type="EMBL" id="CP146069">
    <property type="protein sequence ID" value="WWR47012.1"/>
    <property type="molecule type" value="Genomic_DNA"/>
</dbReference>
<dbReference type="Gene3D" id="3.40.50.720">
    <property type="entry name" value="NAD(P)-binding Rossmann-like Domain"/>
    <property type="match status" value="1"/>
</dbReference>
<dbReference type="InterPro" id="IPR036291">
    <property type="entry name" value="NAD(P)-bd_dom_sf"/>
</dbReference>
<comment type="pathway">
    <text evidence="1 6">Carbohydrate biosynthesis; dTDP-L-rhamnose biosynthesis.</text>
</comment>
<dbReference type="Gene3D" id="3.90.25.10">
    <property type="entry name" value="UDP-galactose 4-epimerase, domain 1"/>
    <property type="match status" value="1"/>
</dbReference>
<gene>
    <name evidence="8" type="primary">rfbD</name>
    <name evidence="8" type="ORF">RZ517_02135</name>
</gene>
<accession>A0ABZ2HKW4</accession>
<evidence type="ECO:0000256" key="1">
    <source>
        <dbReference type="ARBA" id="ARBA00004781"/>
    </source>
</evidence>
<comment type="function">
    <text evidence="6">Catalyzes the reduction of dTDP-6-deoxy-L-lyxo-4-hexulose to yield dTDP-L-rhamnose.</text>
</comment>
<name>A0ABZ2HKW4_9RHOB</name>
<reference evidence="8 9" key="1">
    <citation type="submission" date="2023-10" db="EMBL/GenBank/DDBJ databases">
        <title>Roseovarius strain S88 nov., isolated from a marine algae.</title>
        <authorList>
            <person name="Lee M.W."/>
            <person name="Lee J.K."/>
            <person name="Kim J.M."/>
            <person name="Choi D.G."/>
            <person name="Baek J.H."/>
            <person name="Bayburt H."/>
            <person name="Jung J.J."/>
            <person name="Han D.M."/>
            <person name="Jeon C.O."/>
        </authorList>
    </citation>
    <scope>NUCLEOTIDE SEQUENCE [LARGE SCALE GENOMIC DNA]</scope>
    <source>
        <strain evidence="8 9">S88</strain>
    </source>
</reference>
<dbReference type="CDD" id="cd05254">
    <property type="entry name" value="dTDP_HR_like_SDR_e"/>
    <property type="match status" value="1"/>
</dbReference>
<evidence type="ECO:0000313" key="8">
    <source>
        <dbReference type="EMBL" id="WWR47012.1"/>
    </source>
</evidence>
<sequence>MTLLVFGKTGQVSTELGQLLEAVCLGRAEADLSDPAACAEAIKAANPSVVINAAAYTAVDRAEEEEDLATIINGDTPGKMATACAELGVPFVHISTDYVFDGQGKAPFAPDAETNPLGAYGRSKLKGEALVRASGATHAILRTSWVFSAHGNNFVKTMLRVSETRNELKVVDDQIGGPTSARSIARACLSLADQLGKAPGKSGTYHFSGAPDISWHGFATEIFAQAGKPMTIHAIPTSQYPTPAVRPGNSRMDCSSTQQQFGIAQPEWQADLAAVLEELNALG</sequence>
<dbReference type="Proteomes" id="UP001364156">
    <property type="component" value="Chromosome"/>
</dbReference>